<comment type="caution">
    <text evidence="2">The sequence shown here is derived from an EMBL/GenBank/DDBJ whole genome shotgun (WGS) entry which is preliminary data.</text>
</comment>
<gene>
    <name evidence="2" type="ORF">C4D60_Mb07t11930</name>
</gene>
<feature type="region of interest" description="Disordered" evidence="1">
    <location>
        <begin position="1"/>
        <end position="37"/>
    </location>
</feature>
<sequence>MAATTSKSSVGGGRVDLTARHPAHTSQVAPPLPSFWRDSPRCTAGPIDFTQTWVDGAPRRGRLLLGGHPKMDESHYSPRCSAGPIDFTQTWVDGAPRRGRLLLGGHPKMDESHYGHTLLNGINSGGHDSVDCSKVLIESDYVTFYPYSSLHCPYEIASDYHLDVILKPHCKRISVRDSEVLTPFQTGWQLGVDFPYVSAFGLCLGNLYPCPELYLYVVLFDYSNLMAKSSRKVTWFEESNLRQRYYGSLALLPFSGSSKVLDRKRCYYPAILAKYQNDFSRKRPAELRSRNLIDGRISISFDNYKAASTSSRISYNAANNETFSDEEEIRSHIIAVNIQLSDDSDNEAEELRKNLNSYFQEIYASEGEGEMPDKTLKSYRGRKERKGNDNDRFEGIGPP</sequence>
<evidence type="ECO:0000313" key="3">
    <source>
        <dbReference type="Proteomes" id="UP000317650"/>
    </source>
</evidence>
<keyword evidence="3" id="KW-1185">Reference proteome</keyword>
<dbReference type="Proteomes" id="UP000317650">
    <property type="component" value="Chromosome 7"/>
</dbReference>
<accession>A0A4S8JEQ6</accession>
<feature type="compositionally biased region" description="Basic and acidic residues" evidence="1">
    <location>
        <begin position="386"/>
        <end position="399"/>
    </location>
</feature>
<reference evidence="2 3" key="1">
    <citation type="journal article" date="2019" name="Nat. Plants">
        <title>Genome sequencing of Musa balbisiana reveals subgenome evolution and function divergence in polyploid bananas.</title>
        <authorList>
            <person name="Yao X."/>
        </authorList>
    </citation>
    <scope>NUCLEOTIDE SEQUENCE [LARGE SCALE GENOMIC DNA]</scope>
    <source>
        <strain evidence="3">cv. DH-PKW</strain>
        <tissue evidence="2">Leaves</tissue>
    </source>
</reference>
<evidence type="ECO:0000313" key="2">
    <source>
        <dbReference type="EMBL" id="THU60368.1"/>
    </source>
</evidence>
<feature type="region of interest" description="Disordered" evidence="1">
    <location>
        <begin position="364"/>
        <end position="399"/>
    </location>
</feature>
<proteinExistence type="predicted"/>
<protein>
    <submittedName>
        <fullName evidence="2">Uncharacterized protein</fullName>
    </submittedName>
</protein>
<dbReference type="AlphaFoldDB" id="A0A4S8JEQ6"/>
<evidence type="ECO:0000256" key="1">
    <source>
        <dbReference type="SAM" id="MobiDB-lite"/>
    </source>
</evidence>
<name>A0A4S8JEQ6_MUSBA</name>
<dbReference type="EMBL" id="PYDT01000005">
    <property type="protein sequence ID" value="THU60368.1"/>
    <property type="molecule type" value="Genomic_DNA"/>
</dbReference>
<organism evidence="2 3">
    <name type="scientific">Musa balbisiana</name>
    <name type="common">Banana</name>
    <dbReference type="NCBI Taxonomy" id="52838"/>
    <lineage>
        <taxon>Eukaryota</taxon>
        <taxon>Viridiplantae</taxon>
        <taxon>Streptophyta</taxon>
        <taxon>Embryophyta</taxon>
        <taxon>Tracheophyta</taxon>
        <taxon>Spermatophyta</taxon>
        <taxon>Magnoliopsida</taxon>
        <taxon>Liliopsida</taxon>
        <taxon>Zingiberales</taxon>
        <taxon>Musaceae</taxon>
        <taxon>Musa</taxon>
    </lineage>
</organism>